<name>A0AAW1PLI0_9CHLO</name>
<evidence type="ECO:0000313" key="2">
    <source>
        <dbReference type="Proteomes" id="UP001489004"/>
    </source>
</evidence>
<proteinExistence type="predicted"/>
<gene>
    <name evidence="1" type="ORF">WJX72_008141</name>
</gene>
<dbReference type="Proteomes" id="UP001489004">
    <property type="component" value="Unassembled WGS sequence"/>
</dbReference>
<sequence>MHGLPVGVVILTRDFVCEKLAMDDVHRLLRRVDRDSGGKYPFVLIPVFLGVSPDECEDLLHRVYSDPDLWKAQPGHPRSHPKPNQATLTKWAGWARQLTCTGVAKQPQQVDDMKSYAEMVADECERHLILSGRIKRPSDVPKAALQTPVVAALIGTNAKQPRTHGHESYEEAVW</sequence>
<keyword evidence="2" id="KW-1185">Reference proteome</keyword>
<reference evidence="1 2" key="1">
    <citation type="journal article" date="2024" name="Nat. Commun.">
        <title>Phylogenomics reveals the evolutionary origins of lichenization in chlorophyte algae.</title>
        <authorList>
            <person name="Puginier C."/>
            <person name="Libourel C."/>
            <person name="Otte J."/>
            <person name="Skaloud P."/>
            <person name="Haon M."/>
            <person name="Grisel S."/>
            <person name="Petersen M."/>
            <person name="Berrin J.G."/>
            <person name="Delaux P.M."/>
            <person name="Dal Grande F."/>
            <person name="Keller J."/>
        </authorList>
    </citation>
    <scope>NUCLEOTIDE SEQUENCE [LARGE SCALE GENOMIC DNA]</scope>
    <source>
        <strain evidence="1 2">SAG 2043</strain>
    </source>
</reference>
<protein>
    <recommendedName>
        <fullName evidence="3">TIR domain-containing protein</fullName>
    </recommendedName>
</protein>
<evidence type="ECO:0008006" key="3">
    <source>
        <dbReference type="Google" id="ProtNLM"/>
    </source>
</evidence>
<comment type="caution">
    <text evidence="1">The sequence shown here is derived from an EMBL/GenBank/DDBJ whole genome shotgun (WGS) entry which is preliminary data.</text>
</comment>
<accession>A0AAW1PLI0</accession>
<dbReference type="EMBL" id="JALJOR010000010">
    <property type="protein sequence ID" value="KAK9810291.1"/>
    <property type="molecule type" value="Genomic_DNA"/>
</dbReference>
<dbReference type="AlphaFoldDB" id="A0AAW1PLI0"/>
<organism evidence="1 2">
    <name type="scientific">[Myrmecia] bisecta</name>
    <dbReference type="NCBI Taxonomy" id="41462"/>
    <lineage>
        <taxon>Eukaryota</taxon>
        <taxon>Viridiplantae</taxon>
        <taxon>Chlorophyta</taxon>
        <taxon>core chlorophytes</taxon>
        <taxon>Trebouxiophyceae</taxon>
        <taxon>Trebouxiales</taxon>
        <taxon>Trebouxiaceae</taxon>
        <taxon>Myrmecia</taxon>
    </lineage>
</organism>
<evidence type="ECO:0000313" key="1">
    <source>
        <dbReference type="EMBL" id="KAK9810291.1"/>
    </source>
</evidence>